<protein>
    <submittedName>
        <fullName evidence="1">Uncharacterized protein</fullName>
    </submittedName>
</protein>
<accession>A0A345ZRX6</accession>
<dbReference type="AlphaFoldDB" id="A0A345ZRX6"/>
<evidence type="ECO:0000313" key="1">
    <source>
        <dbReference type="EMBL" id="AXK79673.1"/>
    </source>
</evidence>
<keyword evidence="2" id="KW-1185">Reference proteome</keyword>
<sequence length="188" mass="22074">MYSDQYKAATPAHIKVLIANLRNRREAEENWKSFEVIVQANLSWIVDDFSSRWLVSICDTYADYGSQTSRRNALLISLFINMMRLSDSLYEDKDIRLERIQQIKTGWPPFYSEMHALHIDQQDTLLNLMKRLTRALQDDDVLHPIFLALLRRAKANDNLLQRFMKHSANPDWVFPENALEIADQYGVK</sequence>
<gene>
    <name evidence="1" type="ORF">DW352_03550</name>
</gene>
<reference evidence="1 2" key="1">
    <citation type="submission" date="2018-07" db="EMBL/GenBank/DDBJ databases">
        <authorList>
            <person name="Quirk P.G."/>
            <person name="Krulwich T.A."/>
        </authorList>
    </citation>
    <scope>NUCLEOTIDE SEQUENCE [LARGE SCALE GENOMIC DNA]</scope>
    <source>
        <strain evidence="1 2">CC-BB4</strain>
    </source>
</reference>
<proteinExistence type="predicted"/>
<dbReference type="OrthoDB" id="1123495at2"/>
<dbReference type="KEGG" id="ptaw:DW352_03550"/>
<dbReference type="RefSeq" id="WP_115688597.1">
    <property type="nucleotide sequence ID" value="NZ_CP031417.1"/>
</dbReference>
<dbReference type="Proteomes" id="UP000254889">
    <property type="component" value="Chromosome"/>
</dbReference>
<dbReference type="EMBL" id="CP031417">
    <property type="protein sequence ID" value="AXK79673.1"/>
    <property type="molecule type" value="Genomic_DNA"/>
</dbReference>
<name>A0A345ZRX6_9HYPH</name>
<organism evidence="1 2">
    <name type="scientific">Pseudolabrys taiwanensis</name>
    <dbReference type="NCBI Taxonomy" id="331696"/>
    <lineage>
        <taxon>Bacteria</taxon>
        <taxon>Pseudomonadati</taxon>
        <taxon>Pseudomonadota</taxon>
        <taxon>Alphaproteobacteria</taxon>
        <taxon>Hyphomicrobiales</taxon>
        <taxon>Xanthobacteraceae</taxon>
        <taxon>Pseudolabrys</taxon>
    </lineage>
</organism>
<evidence type="ECO:0000313" key="2">
    <source>
        <dbReference type="Proteomes" id="UP000254889"/>
    </source>
</evidence>